<evidence type="ECO:0000313" key="2">
    <source>
        <dbReference type="EMBL" id="GAG15892.1"/>
    </source>
</evidence>
<feature type="region of interest" description="Disordered" evidence="1">
    <location>
        <begin position="1"/>
        <end position="28"/>
    </location>
</feature>
<feature type="non-terminal residue" evidence="2">
    <location>
        <position position="1"/>
    </location>
</feature>
<sequence>LQNGAEDGKDGHQGDGPSIGKVPRTDRGADAVTCVVRADVPTDVSPCDEKDCQWPHTGIYTE</sequence>
<gene>
    <name evidence="2" type="ORF">S01H1_59831</name>
</gene>
<feature type="compositionally biased region" description="Basic and acidic residues" evidence="1">
    <location>
        <begin position="1"/>
        <end position="13"/>
    </location>
</feature>
<organism evidence="2">
    <name type="scientific">marine sediment metagenome</name>
    <dbReference type="NCBI Taxonomy" id="412755"/>
    <lineage>
        <taxon>unclassified sequences</taxon>
        <taxon>metagenomes</taxon>
        <taxon>ecological metagenomes</taxon>
    </lineage>
</organism>
<proteinExistence type="predicted"/>
<dbReference type="EMBL" id="BARS01039154">
    <property type="protein sequence ID" value="GAG15892.1"/>
    <property type="molecule type" value="Genomic_DNA"/>
</dbReference>
<accession>X0VXR4</accession>
<evidence type="ECO:0000256" key="1">
    <source>
        <dbReference type="SAM" id="MobiDB-lite"/>
    </source>
</evidence>
<name>X0VXR4_9ZZZZ</name>
<comment type="caution">
    <text evidence="2">The sequence shown here is derived from an EMBL/GenBank/DDBJ whole genome shotgun (WGS) entry which is preliminary data.</text>
</comment>
<protein>
    <submittedName>
        <fullName evidence="2">Uncharacterized protein</fullName>
    </submittedName>
</protein>
<dbReference type="AlphaFoldDB" id="X0VXR4"/>
<reference evidence="2" key="1">
    <citation type="journal article" date="2014" name="Front. Microbiol.">
        <title>High frequency of phylogenetically diverse reductive dehalogenase-homologous genes in deep subseafloor sedimentary metagenomes.</title>
        <authorList>
            <person name="Kawai M."/>
            <person name="Futagami T."/>
            <person name="Toyoda A."/>
            <person name="Takaki Y."/>
            <person name="Nishi S."/>
            <person name="Hori S."/>
            <person name="Arai W."/>
            <person name="Tsubouchi T."/>
            <person name="Morono Y."/>
            <person name="Uchiyama I."/>
            <person name="Ito T."/>
            <person name="Fujiyama A."/>
            <person name="Inagaki F."/>
            <person name="Takami H."/>
        </authorList>
    </citation>
    <scope>NUCLEOTIDE SEQUENCE</scope>
    <source>
        <strain evidence="2">Expedition CK06-06</strain>
    </source>
</reference>